<evidence type="ECO:0000256" key="5">
    <source>
        <dbReference type="PIRSR" id="PIRSR000097-2"/>
    </source>
</evidence>
<dbReference type="FunFam" id="3.20.20.100:FF:000015">
    <property type="entry name" value="Oxidoreductase, aldo/keto reductase family"/>
    <property type="match status" value="1"/>
</dbReference>
<gene>
    <name evidence="8" type="ORF">B4915_08015</name>
</gene>
<evidence type="ECO:0000256" key="2">
    <source>
        <dbReference type="ARBA" id="ARBA00022857"/>
    </source>
</evidence>
<dbReference type="PRINTS" id="PR00069">
    <property type="entry name" value="ALDKETRDTASE"/>
</dbReference>
<evidence type="ECO:0000259" key="7">
    <source>
        <dbReference type="Pfam" id="PF00248"/>
    </source>
</evidence>
<evidence type="ECO:0000313" key="8">
    <source>
        <dbReference type="EMBL" id="PRI10831.1"/>
    </source>
</evidence>
<dbReference type="GO" id="GO:0016616">
    <property type="term" value="F:oxidoreductase activity, acting on the CH-OH group of donors, NAD or NADP as acceptor"/>
    <property type="evidence" value="ECO:0007669"/>
    <property type="project" value="UniProtKB-ARBA"/>
</dbReference>
<protein>
    <submittedName>
        <fullName evidence="8">2,5-diketo-D-gluconic acid reductase</fullName>
    </submittedName>
</protein>
<dbReference type="RefSeq" id="WP_105805294.1">
    <property type="nucleotide sequence ID" value="NZ_MWZD01000017.1"/>
</dbReference>
<feature type="domain" description="NADP-dependent oxidoreductase" evidence="7">
    <location>
        <begin position="29"/>
        <end position="264"/>
    </location>
</feature>
<dbReference type="EMBL" id="MWZD01000017">
    <property type="protein sequence ID" value="PRI10831.1"/>
    <property type="molecule type" value="Genomic_DNA"/>
</dbReference>
<feature type="binding site" evidence="5">
    <location>
        <position position="109"/>
    </location>
    <ligand>
        <name>substrate</name>
    </ligand>
</feature>
<evidence type="ECO:0000256" key="4">
    <source>
        <dbReference type="PIRSR" id="PIRSR000097-1"/>
    </source>
</evidence>
<dbReference type="PROSITE" id="PS00798">
    <property type="entry name" value="ALDOKETO_REDUCTASE_1"/>
    <property type="match status" value="1"/>
</dbReference>
<name>A0A2S9QML2_9MICO</name>
<dbReference type="Pfam" id="PF00248">
    <property type="entry name" value="Aldo_ket_red"/>
    <property type="match status" value="1"/>
</dbReference>
<keyword evidence="9" id="KW-1185">Reference proteome</keyword>
<accession>A0A2S9QML2</accession>
<dbReference type="InterPro" id="IPR023210">
    <property type="entry name" value="NADP_OxRdtase_dom"/>
</dbReference>
<comment type="caution">
    <text evidence="8">The sequence shown here is derived from an EMBL/GenBank/DDBJ whole genome shotgun (WGS) entry which is preliminary data.</text>
</comment>
<comment type="similarity">
    <text evidence="1">Belongs to the aldo/keto reductase family.</text>
</comment>
<reference evidence="8 9" key="1">
    <citation type="journal article" date="2017" name="New Microbes New Infect">
        <title>Genome sequence of 'Leucobacter massiliensis' sp. nov. isolated from human pharynx after travel to the 2014 Hajj.</title>
        <authorList>
            <person name="Leangapichart T."/>
            <person name="Gautret P."/>
            <person name="Nguyen T.T."/>
            <person name="Armstrong N."/>
            <person name="Rolain J.M."/>
        </authorList>
    </citation>
    <scope>NUCLEOTIDE SEQUENCE [LARGE SCALE GENOMIC DNA]</scope>
    <source>
        <strain evidence="8 9">122RC15</strain>
    </source>
</reference>
<sequence>MNALPIPNITLNTGTEIPQLGLGVFLVEPGETERLVSEALEAGYRHIDTAMIYRNEAEVGRAIAASGIPREELFITTKLWNTDQDRPAEAFQRSLDLLGLDRVDLYLIHWPLPMFAGSALGAWRGLLDIAESGRSSAVGVSNFEIEHLRQLIDETGVVPAVDQVELHPLHQRRELSAFCAEQGIAVEAWGPLAQGKTNLLELPAVVAAAEAHGKSPAQAVLRWHVQQGRIVFPKTSRRERLLENASIFDFELSGDEMAAIDALEAGTNFGPDPRSYDVR</sequence>
<keyword evidence="3" id="KW-0560">Oxidoreductase</keyword>
<evidence type="ECO:0000256" key="3">
    <source>
        <dbReference type="ARBA" id="ARBA00023002"/>
    </source>
</evidence>
<evidence type="ECO:0000256" key="6">
    <source>
        <dbReference type="PIRSR" id="PIRSR000097-3"/>
    </source>
</evidence>
<evidence type="ECO:0000256" key="1">
    <source>
        <dbReference type="ARBA" id="ARBA00007905"/>
    </source>
</evidence>
<dbReference type="OrthoDB" id="9804790at2"/>
<dbReference type="AlphaFoldDB" id="A0A2S9QML2"/>
<feature type="active site" description="Proton donor" evidence="4">
    <location>
        <position position="53"/>
    </location>
</feature>
<dbReference type="Proteomes" id="UP000238650">
    <property type="component" value="Unassembled WGS sequence"/>
</dbReference>
<dbReference type="InterPro" id="IPR036812">
    <property type="entry name" value="NAD(P)_OxRdtase_dom_sf"/>
</dbReference>
<keyword evidence="2" id="KW-0521">NADP</keyword>
<proteinExistence type="inferred from homology"/>
<dbReference type="InterPro" id="IPR020471">
    <property type="entry name" value="AKR"/>
</dbReference>
<evidence type="ECO:0000313" key="9">
    <source>
        <dbReference type="Proteomes" id="UP000238650"/>
    </source>
</evidence>
<dbReference type="PANTHER" id="PTHR43827:SF3">
    <property type="entry name" value="NADP-DEPENDENT OXIDOREDUCTASE DOMAIN-CONTAINING PROTEIN"/>
    <property type="match status" value="1"/>
</dbReference>
<dbReference type="PANTHER" id="PTHR43827">
    <property type="entry name" value="2,5-DIKETO-D-GLUCONIC ACID REDUCTASE"/>
    <property type="match status" value="1"/>
</dbReference>
<dbReference type="Gene3D" id="3.20.20.100">
    <property type="entry name" value="NADP-dependent oxidoreductase domain"/>
    <property type="match status" value="1"/>
</dbReference>
<feature type="site" description="Lowers pKa of active site Tyr" evidence="6">
    <location>
        <position position="78"/>
    </location>
</feature>
<dbReference type="SUPFAM" id="SSF51430">
    <property type="entry name" value="NAD(P)-linked oxidoreductase"/>
    <property type="match status" value="1"/>
</dbReference>
<organism evidence="8 9">
    <name type="scientific">Leucobacter massiliensis</name>
    <dbReference type="NCBI Taxonomy" id="1686285"/>
    <lineage>
        <taxon>Bacteria</taxon>
        <taxon>Bacillati</taxon>
        <taxon>Actinomycetota</taxon>
        <taxon>Actinomycetes</taxon>
        <taxon>Micrococcales</taxon>
        <taxon>Microbacteriaceae</taxon>
        <taxon>Leucobacter</taxon>
    </lineage>
</organism>
<dbReference type="PIRSF" id="PIRSF000097">
    <property type="entry name" value="AKR"/>
    <property type="match status" value="1"/>
</dbReference>
<dbReference type="InterPro" id="IPR018170">
    <property type="entry name" value="Aldo/ket_reductase_CS"/>
</dbReference>